<keyword evidence="1" id="KW-1133">Transmembrane helix</keyword>
<feature type="transmembrane region" description="Helical" evidence="1">
    <location>
        <begin position="44"/>
        <end position="67"/>
    </location>
</feature>
<keyword evidence="1" id="KW-0472">Membrane</keyword>
<feature type="transmembrane region" description="Helical" evidence="1">
    <location>
        <begin position="7"/>
        <end position="24"/>
    </location>
</feature>
<evidence type="ECO:0000313" key="3">
    <source>
        <dbReference type="Proteomes" id="UP000228987"/>
    </source>
</evidence>
<keyword evidence="1" id="KW-0812">Transmembrane</keyword>
<sequence>MSKITRFIASLFFLLVVLAGFIFASNNSVVVPLWIGIELAPQSLAVWTLLAFAWGGVLGLLLGYGLFRRIKAQFKISQLEALLKKSEDSNSVLPLVKKQGIQKGREK</sequence>
<gene>
    <name evidence="2" type="ORF">COA71_07590</name>
</gene>
<proteinExistence type="predicted"/>
<evidence type="ECO:0008006" key="4">
    <source>
        <dbReference type="Google" id="ProtNLM"/>
    </source>
</evidence>
<protein>
    <recommendedName>
        <fullName evidence="4">Lipopolysaccharide assembly protein A domain-containing protein</fullName>
    </recommendedName>
</protein>
<dbReference type="AlphaFoldDB" id="A0A2A5CD15"/>
<evidence type="ECO:0000256" key="1">
    <source>
        <dbReference type="SAM" id="Phobius"/>
    </source>
</evidence>
<organism evidence="2 3">
    <name type="scientific">SAR86 cluster bacterium</name>
    <dbReference type="NCBI Taxonomy" id="2030880"/>
    <lineage>
        <taxon>Bacteria</taxon>
        <taxon>Pseudomonadati</taxon>
        <taxon>Pseudomonadota</taxon>
        <taxon>Gammaproteobacteria</taxon>
        <taxon>SAR86 cluster</taxon>
    </lineage>
</organism>
<evidence type="ECO:0000313" key="2">
    <source>
        <dbReference type="EMBL" id="PCJ41418.1"/>
    </source>
</evidence>
<accession>A0A2A5CD15</accession>
<dbReference type="EMBL" id="NVWI01000005">
    <property type="protein sequence ID" value="PCJ41418.1"/>
    <property type="molecule type" value="Genomic_DNA"/>
</dbReference>
<reference evidence="3" key="1">
    <citation type="submission" date="2017-08" db="EMBL/GenBank/DDBJ databases">
        <title>A dynamic microbial community with high functional redundancy inhabits the cold, oxic subseafloor aquifer.</title>
        <authorList>
            <person name="Tully B.J."/>
            <person name="Wheat C.G."/>
            <person name="Glazer B.T."/>
            <person name="Huber J.A."/>
        </authorList>
    </citation>
    <scope>NUCLEOTIDE SEQUENCE [LARGE SCALE GENOMIC DNA]</scope>
</reference>
<name>A0A2A5CD15_9GAMM</name>
<comment type="caution">
    <text evidence="2">The sequence shown here is derived from an EMBL/GenBank/DDBJ whole genome shotgun (WGS) entry which is preliminary data.</text>
</comment>
<dbReference type="Proteomes" id="UP000228987">
    <property type="component" value="Unassembled WGS sequence"/>
</dbReference>